<accession>A0A133KWV1</accession>
<protein>
    <submittedName>
        <fullName evidence="2">Toxin-antitoxin system, toxin component family protein</fullName>
    </submittedName>
</protein>
<feature type="domain" description="Polymerase beta nucleotidyltransferase" evidence="1">
    <location>
        <begin position="49"/>
        <end position="108"/>
    </location>
</feature>
<dbReference type="InterPro" id="IPR041633">
    <property type="entry name" value="Polbeta"/>
</dbReference>
<comment type="caution">
    <text evidence="2">The sequence shown here is derived from an EMBL/GenBank/DDBJ whole genome shotgun (WGS) entry which is preliminary data.</text>
</comment>
<dbReference type="Proteomes" id="UP000070376">
    <property type="component" value="Unassembled WGS sequence"/>
</dbReference>
<evidence type="ECO:0000313" key="3">
    <source>
        <dbReference type="Proteomes" id="UP000070376"/>
    </source>
</evidence>
<sequence>MPVCSYNRDEYRVQGGAKLAEGNHCFFKRENRSGFYHFVRFVCKRICPDVDIAFYKEGGMLTPYECFLYAQELADRLNKDVDLIDLNHASTVFQAQIFATGIVMDIKNENALNVKRMLAYSLYAKLNEERAEILKNIAESGAMYGR</sequence>
<dbReference type="PATRIC" id="fig|1398.22.peg.1197"/>
<dbReference type="AlphaFoldDB" id="A0A133KWV1"/>
<organism evidence="2 3">
    <name type="scientific">Heyndrickxia coagulans</name>
    <name type="common">Weizmannia coagulans</name>
    <dbReference type="NCBI Taxonomy" id="1398"/>
    <lineage>
        <taxon>Bacteria</taxon>
        <taxon>Bacillati</taxon>
        <taxon>Bacillota</taxon>
        <taxon>Bacilli</taxon>
        <taxon>Bacillales</taxon>
        <taxon>Bacillaceae</taxon>
        <taxon>Heyndrickxia</taxon>
    </lineage>
</organism>
<proteinExistence type="predicted"/>
<evidence type="ECO:0000259" key="1">
    <source>
        <dbReference type="Pfam" id="PF18765"/>
    </source>
</evidence>
<dbReference type="NCBIfam" id="NF047752">
    <property type="entry name" value="MntA_antitoxin"/>
    <property type="match status" value="1"/>
</dbReference>
<dbReference type="Pfam" id="PF18765">
    <property type="entry name" value="Polbeta"/>
    <property type="match status" value="1"/>
</dbReference>
<evidence type="ECO:0000313" key="2">
    <source>
        <dbReference type="EMBL" id="KWZ83810.1"/>
    </source>
</evidence>
<dbReference type="EMBL" id="LRPN01000035">
    <property type="protein sequence ID" value="KWZ83810.1"/>
    <property type="molecule type" value="Genomic_DNA"/>
</dbReference>
<reference evidence="3" key="1">
    <citation type="submission" date="2016-01" db="EMBL/GenBank/DDBJ databases">
        <authorList>
            <person name="Mitreva M."/>
            <person name="Pepin K.H."/>
            <person name="Mihindukulasuriya K.A."/>
            <person name="Fulton R."/>
            <person name="Fronick C."/>
            <person name="O'Laughlin M."/>
            <person name="Miner T."/>
            <person name="Herter B."/>
            <person name="Rosa B.A."/>
            <person name="Cordes M."/>
            <person name="Tomlinson C."/>
            <person name="Wollam A."/>
            <person name="Palsikar V.B."/>
            <person name="Mardis E.R."/>
            <person name="Wilson R.K."/>
        </authorList>
    </citation>
    <scope>NUCLEOTIDE SEQUENCE [LARGE SCALE GENOMIC DNA]</scope>
    <source>
        <strain evidence="3">GED7749B</strain>
    </source>
</reference>
<gene>
    <name evidence="2" type="ORF">HMPREF3213_01184</name>
</gene>
<name>A0A133KWV1_HEYCO</name>